<proteinExistence type="inferred from homology"/>
<dbReference type="STRING" id="263852.SAMN02745116_01507"/>
<dbReference type="AlphaFoldDB" id="A0A1T4NQ69"/>
<dbReference type="EMBL" id="FUXI01000016">
    <property type="protein sequence ID" value="SJZ81430.1"/>
    <property type="molecule type" value="Genomic_DNA"/>
</dbReference>
<evidence type="ECO:0000256" key="1">
    <source>
        <dbReference type="HAMAP-Rule" id="MF_01538"/>
    </source>
</evidence>
<dbReference type="RefSeq" id="WP_078807443.1">
    <property type="nucleotide sequence ID" value="NZ_FUXI01000016.1"/>
</dbReference>
<organism evidence="3 4">
    <name type="scientific">Pilibacter termitis</name>
    <dbReference type="NCBI Taxonomy" id="263852"/>
    <lineage>
        <taxon>Bacteria</taxon>
        <taxon>Bacillati</taxon>
        <taxon>Bacillota</taxon>
        <taxon>Bacilli</taxon>
        <taxon>Lactobacillales</taxon>
        <taxon>Enterococcaceae</taxon>
        <taxon>Pilibacter</taxon>
    </lineage>
</organism>
<reference evidence="3 4" key="1">
    <citation type="submission" date="2017-02" db="EMBL/GenBank/DDBJ databases">
        <authorList>
            <person name="Peterson S.W."/>
        </authorList>
    </citation>
    <scope>NUCLEOTIDE SEQUENCE [LARGE SCALE GENOMIC DNA]</scope>
    <source>
        <strain evidence="3 4">ATCC BAA-1030</strain>
    </source>
</reference>
<feature type="domain" description="YozE SAM-like" evidence="2">
    <location>
        <begin position="4"/>
        <end position="69"/>
    </location>
</feature>
<dbReference type="InterPro" id="IPR010673">
    <property type="entry name" value="UPF0346"/>
</dbReference>
<protein>
    <recommendedName>
        <fullName evidence="1">UPF0346 protein SAMN02745116_01507</fullName>
    </recommendedName>
</protein>
<dbReference type="Proteomes" id="UP000190328">
    <property type="component" value="Unassembled WGS sequence"/>
</dbReference>
<dbReference type="InterPro" id="IPR023089">
    <property type="entry name" value="YozE_SAM-like"/>
</dbReference>
<dbReference type="Pfam" id="PF06855">
    <property type="entry name" value="YozE_SAM_like"/>
    <property type="match status" value="1"/>
</dbReference>
<keyword evidence="4" id="KW-1185">Reference proteome</keyword>
<sequence>MGRSFYHYLMSERNPKGHTTASVLANLVDKDISFPKHSEEYEEVSSYLELEGYLPSMSLFDEVWAEYLEKNK</sequence>
<name>A0A1T4NQ69_9ENTE</name>
<accession>A0A1T4NQ69</accession>
<dbReference type="OrthoDB" id="2242851at2"/>
<dbReference type="NCBIfam" id="NF010193">
    <property type="entry name" value="PRK13672.1"/>
    <property type="match status" value="1"/>
</dbReference>
<dbReference type="HAMAP" id="MF_01538">
    <property type="entry name" value="UPF0346"/>
    <property type="match status" value="1"/>
</dbReference>
<dbReference type="PIRSF" id="PIRSF037262">
    <property type="entry name" value="UCP037262"/>
    <property type="match status" value="1"/>
</dbReference>
<comment type="similarity">
    <text evidence="1">Belongs to the UPF0346 family.</text>
</comment>
<evidence type="ECO:0000313" key="3">
    <source>
        <dbReference type="EMBL" id="SJZ81430.1"/>
    </source>
</evidence>
<gene>
    <name evidence="3" type="ORF">SAMN02745116_01507</name>
</gene>
<evidence type="ECO:0000259" key="2">
    <source>
        <dbReference type="Pfam" id="PF06855"/>
    </source>
</evidence>
<dbReference type="Gene3D" id="1.10.150.260">
    <property type="entry name" value="YozE SAM-like"/>
    <property type="match status" value="1"/>
</dbReference>
<evidence type="ECO:0000313" key="4">
    <source>
        <dbReference type="Proteomes" id="UP000190328"/>
    </source>
</evidence>
<dbReference type="InterPro" id="IPR036806">
    <property type="entry name" value="YozE_SAM-like_sf"/>
</dbReference>
<dbReference type="SUPFAM" id="SSF140652">
    <property type="entry name" value="YozE-like"/>
    <property type="match status" value="1"/>
</dbReference>